<evidence type="ECO:0000313" key="1">
    <source>
        <dbReference type="EMBL" id="EFJ18429.1"/>
    </source>
</evidence>
<proteinExistence type="predicted"/>
<accession>D8SBQ7</accession>
<organism evidence="2">
    <name type="scientific">Selaginella moellendorffii</name>
    <name type="common">Spikemoss</name>
    <dbReference type="NCBI Taxonomy" id="88036"/>
    <lineage>
        <taxon>Eukaryota</taxon>
        <taxon>Viridiplantae</taxon>
        <taxon>Streptophyta</taxon>
        <taxon>Embryophyta</taxon>
        <taxon>Tracheophyta</taxon>
        <taxon>Lycopodiopsida</taxon>
        <taxon>Selaginellales</taxon>
        <taxon>Selaginellaceae</taxon>
        <taxon>Selaginella</taxon>
    </lineage>
</organism>
<reference evidence="1 2" key="1">
    <citation type="journal article" date="2011" name="Science">
        <title>The Selaginella genome identifies genetic changes associated with the evolution of vascular plants.</title>
        <authorList>
            <person name="Banks J.A."/>
            <person name="Nishiyama T."/>
            <person name="Hasebe M."/>
            <person name="Bowman J.L."/>
            <person name="Gribskov M."/>
            <person name="dePamphilis C."/>
            <person name="Albert V.A."/>
            <person name="Aono N."/>
            <person name="Aoyama T."/>
            <person name="Ambrose B.A."/>
            <person name="Ashton N.W."/>
            <person name="Axtell M.J."/>
            <person name="Barker E."/>
            <person name="Barker M.S."/>
            <person name="Bennetzen J.L."/>
            <person name="Bonawitz N.D."/>
            <person name="Chapple C."/>
            <person name="Cheng C."/>
            <person name="Correa L.G."/>
            <person name="Dacre M."/>
            <person name="DeBarry J."/>
            <person name="Dreyer I."/>
            <person name="Elias M."/>
            <person name="Engstrom E.M."/>
            <person name="Estelle M."/>
            <person name="Feng L."/>
            <person name="Finet C."/>
            <person name="Floyd S.K."/>
            <person name="Frommer W.B."/>
            <person name="Fujita T."/>
            <person name="Gramzow L."/>
            <person name="Gutensohn M."/>
            <person name="Harholt J."/>
            <person name="Hattori M."/>
            <person name="Heyl A."/>
            <person name="Hirai T."/>
            <person name="Hiwatashi Y."/>
            <person name="Ishikawa M."/>
            <person name="Iwata M."/>
            <person name="Karol K.G."/>
            <person name="Koehler B."/>
            <person name="Kolukisaoglu U."/>
            <person name="Kubo M."/>
            <person name="Kurata T."/>
            <person name="Lalonde S."/>
            <person name="Li K."/>
            <person name="Li Y."/>
            <person name="Litt A."/>
            <person name="Lyons E."/>
            <person name="Manning G."/>
            <person name="Maruyama T."/>
            <person name="Michael T.P."/>
            <person name="Mikami K."/>
            <person name="Miyazaki S."/>
            <person name="Morinaga S."/>
            <person name="Murata T."/>
            <person name="Mueller-Roeber B."/>
            <person name="Nelson D.R."/>
            <person name="Obara M."/>
            <person name="Oguri Y."/>
            <person name="Olmstead R.G."/>
            <person name="Onodera N."/>
            <person name="Petersen B.L."/>
            <person name="Pils B."/>
            <person name="Prigge M."/>
            <person name="Rensing S.A."/>
            <person name="Riano-Pachon D.M."/>
            <person name="Roberts A.W."/>
            <person name="Sato Y."/>
            <person name="Scheller H.V."/>
            <person name="Schulz B."/>
            <person name="Schulz C."/>
            <person name="Shakirov E.V."/>
            <person name="Shibagaki N."/>
            <person name="Shinohara N."/>
            <person name="Shippen D.E."/>
            <person name="Soerensen I."/>
            <person name="Sotooka R."/>
            <person name="Sugimoto N."/>
            <person name="Sugita M."/>
            <person name="Sumikawa N."/>
            <person name="Tanurdzic M."/>
            <person name="Theissen G."/>
            <person name="Ulvskov P."/>
            <person name="Wakazuki S."/>
            <person name="Weng J.K."/>
            <person name="Willats W.W."/>
            <person name="Wipf D."/>
            <person name="Wolf P.G."/>
            <person name="Yang L."/>
            <person name="Zimmer A.D."/>
            <person name="Zhu Q."/>
            <person name="Mitros T."/>
            <person name="Hellsten U."/>
            <person name="Loque D."/>
            <person name="Otillar R."/>
            <person name="Salamov A."/>
            <person name="Schmutz J."/>
            <person name="Shapiro H."/>
            <person name="Lindquist E."/>
            <person name="Lucas S."/>
            <person name="Rokhsar D."/>
            <person name="Grigoriev I.V."/>
        </authorList>
    </citation>
    <scope>NUCLEOTIDE SEQUENCE [LARGE SCALE GENOMIC DNA]</scope>
</reference>
<protein>
    <submittedName>
        <fullName evidence="1">Uncharacterized protein</fullName>
    </submittedName>
</protein>
<dbReference type="KEGG" id="smo:SELMODRAFT_420353"/>
<name>D8SBQ7_SELML</name>
<keyword evidence="2" id="KW-1185">Reference proteome</keyword>
<gene>
    <name evidence="1" type="ORF">SELMODRAFT_420353</name>
</gene>
<dbReference type="HOGENOM" id="CLU_1436696_0_0_1"/>
<dbReference type="Proteomes" id="UP000001514">
    <property type="component" value="Unassembled WGS sequence"/>
</dbReference>
<dbReference type="EMBL" id="GL377610">
    <property type="protein sequence ID" value="EFJ18429.1"/>
    <property type="molecule type" value="Genomic_DNA"/>
</dbReference>
<dbReference type="AlphaFoldDB" id="D8SBQ7"/>
<dbReference type="Gramene" id="EFJ18429">
    <property type="protein sequence ID" value="EFJ18429"/>
    <property type="gene ID" value="SELMODRAFT_420353"/>
</dbReference>
<evidence type="ECO:0000313" key="2">
    <source>
        <dbReference type="Proteomes" id="UP000001514"/>
    </source>
</evidence>
<dbReference type="InParanoid" id="D8SBQ7"/>
<sequence>MQSPVDIQSERLQPVCSLKLHATHQSRPRHSSMYLLNPYHPCSEYHIHVHSDTVNEKHLVGILSVAVMYTIGSEYDPFIDQMSGEQDVQVVDPSLLNVGGKEICWITDITALHRASDMERVEKKPENITPYVELLNMLPGPVRPVYLGCHEKSIYALLTEKQASIFRMRANVSVVLKREYAELFSSTVF</sequence>